<comment type="caution">
    <text evidence="1">The sequence shown here is derived from an EMBL/GenBank/DDBJ whole genome shotgun (WGS) entry which is preliminary data.</text>
</comment>
<accession>A0ABX9FY98</accession>
<proteinExistence type="predicted"/>
<protein>
    <submittedName>
        <fullName evidence="1">Uncharacterized protein</fullName>
    </submittedName>
</protein>
<evidence type="ECO:0000313" key="1">
    <source>
        <dbReference type="EMBL" id="RBP10662.1"/>
    </source>
</evidence>
<dbReference type="EMBL" id="QNRM01000025">
    <property type="protein sequence ID" value="RBP10662.1"/>
    <property type="molecule type" value="Genomic_DNA"/>
</dbReference>
<gene>
    <name evidence="1" type="ORF">DFP87_12525</name>
</gene>
<reference evidence="1 2" key="1">
    <citation type="submission" date="2018-06" db="EMBL/GenBank/DDBJ databases">
        <title>Genomic Encyclopedia of Type Strains, Phase III (KMG-III): the genomes of soil and plant-associated and newly described type strains.</title>
        <authorList>
            <person name="Whitman W."/>
        </authorList>
    </citation>
    <scope>NUCLEOTIDE SEQUENCE [LARGE SCALE GENOMIC DNA]</scope>
    <source>
        <strain evidence="1 2">CECT 7342</strain>
    </source>
</reference>
<dbReference type="Proteomes" id="UP000252124">
    <property type="component" value="Unassembled WGS sequence"/>
</dbReference>
<sequence length="223" mass="23109">MADPIQQVTQINLPNPRTVLIRVPLPNGGEALGYPTREFMALLRQFTIRVGGTGGDVDIITPDSDIMPPLGGPLAAQDAALSVESLSMLGASGLQDLVAQAVSVEMQCMPGRTEPARPDLGEMVAGRSNLDSPFATETIFAAGYVPPQGGAAISVTASPMTYTASTREELHVAGGTVSAISFARGSLTLPVGVVPAGQFIELSPGDRVAITYTAAPTLNRIPR</sequence>
<evidence type="ECO:0000313" key="2">
    <source>
        <dbReference type="Proteomes" id="UP000252124"/>
    </source>
</evidence>
<dbReference type="RefSeq" id="WP_088591495.1">
    <property type="nucleotide sequence ID" value="NZ_CADIJU010000031.1"/>
</dbReference>
<organism evidence="1 2">
    <name type="scientific">Achromobacter marplatensis</name>
    <dbReference type="NCBI Taxonomy" id="470868"/>
    <lineage>
        <taxon>Bacteria</taxon>
        <taxon>Pseudomonadati</taxon>
        <taxon>Pseudomonadota</taxon>
        <taxon>Betaproteobacteria</taxon>
        <taxon>Burkholderiales</taxon>
        <taxon>Alcaligenaceae</taxon>
        <taxon>Achromobacter</taxon>
    </lineage>
</organism>
<name>A0ABX9FY98_9BURK</name>
<dbReference type="GeneID" id="99734294"/>
<keyword evidence="2" id="KW-1185">Reference proteome</keyword>